<evidence type="ECO:0000313" key="2">
    <source>
        <dbReference type="EMBL" id="KKL03041.1"/>
    </source>
</evidence>
<accession>A0A0F9CU41</accession>
<evidence type="ECO:0000256" key="1">
    <source>
        <dbReference type="SAM" id="MobiDB-lite"/>
    </source>
</evidence>
<feature type="region of interest" description="Disordered" evidence="1">
    <location>
        <begin position="205"/>
        <end position="246"/>
    </location>
</feature>
<gene>
    <name evidence="2" type="ORF">LCGC14_2626250</name>
</gene>
<protein>
    <submittedName>
        <fullName evidence="2">Uncharacterized protein</fullName>
    </submittedName>
</protein>
<sequence>LQGIYGLLDEFNAYYLGTKTSYELLPYYLDQGVNADWGIFFNTVNGTLYGILEFKLYILKYLIYARENYAQIYSGIMANGKFRESFIKADRNAYLFILDYFSRKRSIYDHIQQFGYTVSETEGAIIFETEDMITGYGNFMDIYNLLANELSKTIYSDLMKELNNGGGVPLYPVVDLDKNSGMTLTDADEITVVQHEHEYIVNAEKDKNADSDKAVTGKNTSGRAKPAEHTSLAGEPPRDRGKTAGFPVKTMSFQDRTGDVENKLVDLTSAEVEFFDGWAVFSVVYAAFPDKIMLNSPDLHNENLEYSWSVEIDIEGDGTDDYSVSIDWFKPQGSSPFEAPVMEYVQKGVWKIRADIVELTDIPVEVDKQGNTLIFKLDLTSGPPFSRLSERSKLSFSGYYNNGKHVDWDTLE</sequence>
<name>A0A0F9CU41_9ZZZZ</name>
<dbReference type="EMBL" id="LAZR01044935">
    <property type="protein sequence ID" value="KKL03041.1"/>
    <property type="molecule type" value="Genomic_DNA"/>
</dbReference>
<comment type="caution">
    <text evidence="2">The sequence shown here is derived from an EMBL/GenBank/DDBJ whole genome shotgun (WGS) entry which is preliminary data.</text>
</comment>
<proteinExistence type="predicted"/>
<dbReference type="AlphaFoldDB" id="A0A0F9CU41"/>
<organism evidence="2">
    <name type="scientific">marine sediment metagenome</name>
    <dbReference type="NCBI Taxonomy" id="412755"/>
    <lineage>
        <taxon>unclassified sequences</taxon>
        <taxon>metagenomes</taxon>
        <taxon>ecological metagenomes</taxon>
    </lineage>
</organism>
<feature type="compositionally biased region" description="Basic and acidic residues" evidence="1">
    <location>
        <begin position="205"/>
        <end position="215"/>
    </location>
</feature>
<feature type="non-terminal residue" evidence="2">
    <location>
        <position position="1"/>
    </location>
</feature>
<reference evidence="2" key="1">
    <citation type="journal article" date="2015" name="Nature">
        <title>Complex archaea that bridge the gap between prokaryotes and eukaryotes.</title>
        <authorList>
            <person name="Spang A."/>
            <person name="Saw J.H."/>
            <person name="Jorgensen S.L."/>
            <person name="Zaremba-Niedzwiedzka K."/>
            <person name="Martijn J."/>
            <person name="Lind A.E."/>
            <person name="van Eijk R."/>
            <person name="Schleper C."/>
            <person name="Guy L."/>
            <person name="Ettema T.J."/>
        </authorList>
    </citation>
    <scope>NUCLEOTIDE SEQUENCE</scope>
</reference>